<evidence type="ECO:0000313" key="2">
    <source>
        <dbReference type="Proteomes" id="UP000022272"/>
    </source>
</evidence>
<sequence length="161" mass="18246">MEIYNHFEYGKTLAIRLKPIAHTPEKPRFFTAFGLEDLYNFNDKLSSVSGMILIAVDGCESESKRNEADALNNNDIFSFIVVQNTVSDRPETVNQAAKECKAVAKQIRNCILQDPDISEFIDDTIQFNGIGPIGDNFYGVVLTFSLAQPETYFIDQTYWED</sequence>
<name>A0A015YJY7_BACFG</name>
<proteinExistence type="predicted"/>
<dbReference type="RefSeq" id="WP_008768763.1">
    <property type="nucleotide sequence ID" value="NZ_JGDM01000052.1"/>
</dbReference>
<reference evidence="1 2" key="1">
    <citation type="submission" date="2014-02" db="EMBL/GenBank/DDBJ databases">
        <authorList>
            <person name="Sears C."/>
            <person name="Carroll K."/>
            <person name="Sack B.R."/>
            <person name="Qadri F."/>
            <person name="Myers L.L."/>
            <person name="Chung G.-T."/>
            <person name="Escheverria P."/>
            <person name="Fraser C.M."/>
            <person name="Sadzewicz L."/>
            <person name="Shefchek K.A."/>
            <person name="Tallon L."/>
            <person name="Das S.P."/>
            <person name="Daugherty S."/>
            <person name="Mongodin E.F."/>
        </authorList>
    </citation>
    <scope>NUCLEOTIDE SEQUENCE [LARGE SCALE GENOMIC DNA]</scope>
    <source>
        <strain evidence="1 2">2-F-2 #4</strain>
    </source>
</reference>
<evidence type="ECO:0000313" key="1">
    <source>
        <dbReference type="EMBL" id="EXZ44623.1"/>
    </source>
</evidence>
<protein>
    <submittedName>
        <fullName evidence="1">Uncharacterized protein</fullName>
    </submittedName>
</protein>
<dbReference type="PATRIC" id="fig|1339280.3.peg.2100"/>
<organism evidence="1 2">
    <name type="scientific">Bacteroides fragilis str. 2-F-2 #4</name>
    <dbReference type="NCBI Taxonomy" id="1339280"/>
    <lineage>
        <taxon>Bacteria</taxon>
        <taxon>Pseudomonadati</taxon>
        <taxon>Bacteroidota</taxon>
        <taxon>Bacteroidia</taxon>
        <taxon>Bacteroidales</taxon>
        <taxon>Bacteroidaceae</taxon>
        <taxon>Bacteroides</taxon>
    </lineage>
</organism>
<dbReference type="AlphaFoldDB" id="A0A015YJY7"/>
<dbReference type="Proteomes" id="UP000022272">
    <property type="component" value="Unassembled WGS sequence"/>
</dbReference>
<comment type="caution">
    <text evidence="1">The sequence shown here is derived from an EMBL/GenBank/DDBJ whole genome shotgun (WGS) entry which is preliminary data.</text>
</comment>
<gene>
    <name evidence="1" type="ORF">M076_2187</name>
</gene>
<dbReference type="EMBL" id="JGDM01000052">
    <property type="protein sequence ID" value="EXZ44623.1"/>
    <property type="molecule type" value="Genomic_DNA"/>
</dbReference>
<accession>A0A015YJY7</accession>